<keyword evidence="1" id="KW-0732">Signal</keyword>
<organism evidence="2">
    <name type="scientific">Arundo donax</name>
    <name type="common">Giant reed</name>
    <name type="synonym">Donax arundinaceus</name>
    <dbReference type="NCBI Taxonomy" id="35708"/>
    <lineage>
        <taxon>Eukaryota</taxon>
        <taxon>Viridiplantae</taxon>
        <taxon>Streptophyta</taxon>
        <taxon>Embryophyta</taxon>
        <taxon>Tracheophyta</taxon>
        <taxon>Spermatophyta</taxon>
        <taxon>Magnoliopsida</taxon>
        <taxon>Liliopsida</taxon>
        <taxon>Poales</taxon>
        <taxon>Poaceae</taxon>
        <taxon>PACMAD clade</taxon>
        <taxon>Arundinoideae</taxon>
        <taxon>Arundineae</taxon>
        <taxon>Arundo</taxon>
    </lineage>
</organism>
<accession>A0A0A8YMG3</accession>
<reference evidence="2" key="2">
    <citation type="journal article" date="2015" name="Data Brief">
        <title>Shoot transcriptome of the giant reed, Arundo donax.</title>
        <authorList>
            <person name="Barrero R.A."/>
            <person name="Guerrero F.D."/>
            <person name="Moolhuijzen P."/>
            <person name="Goolsby J.A."/>
            <person name="Tidwell J."/>
            <person name="Bellgard S.E."/>
            <person name="Bellgard M.I."/>
        </authorList>
    </citation>
    <scope>NUCLEOTIDE SEQUENCE</scope>
    <source>
        <tissue evidence="2">Shoot tissue taken approximately 20 cm above the soil surface</tissue>
    </source>
</reference>
<feature type="signal peptide" evidence="1">
    <location>
        <begin position="1"/>
        <end position="24"/>
    </location>
</feature>
<evidence type="ECO:0000256" key="1">
    <source>
        <dbReference type="SAM" id="SignalP"/>
    </source>
</evidence>
<reference evidence="2" key="1">
    <citation type="submission" date="2014-09" db="EMBL/GenBank/DDBJ databases">
        <authorList>
            <person name="Magalhaes I.L.F."/>
            <person name="Oliveira U."/>
            <person name="Santos F.R."/>
            <person name="Vidigal T.H.D.A."/>
            <person name="Brescovit A.D."/>
            <person name="Santos A.J."/>
        </authorList>
    </citation>
    <scope>NUCLEOTIDE SEQUENCE</scope>
    <source>
        <tissue evidence="2">Shoot tissue taken approximately 20 cm above the soil surface</tissue>
    </source>
</reference>
<protein>
    <submittedName>
        <fullName evidence="2">Uncharacterized protein</fullName>
    </submittedName>
</protein>
<name>A0A0A8YMG3_ARUDO</name>
<evidence type="ECO:0000313" key="2">
    <source>
        <dbReference type="EMBL" id="JAD26763.1"/>
    </source>
</evidence>
<proteinExistence type="predicted"/>
<feature type="chain" id="PRO_5002042197" evidence="1">
    <location>
        <begin position="25"/>
        <end position="57"/>
    </location>
</feature>
<dbReference type="EMBL" id="GBRH01271132">
    <property type="protein sequence ID" value="JAD26763.1"/>
    <property type="molecule type" value="Transcribed_RNA"/>
</dbReference>
<sequence>MGAPDTPAGRSIGYVLLALHGSLALEVIASGMQRKPFPVDGWNRKTNHVGFHACISI</sequence>
<dbReference type="AlphaFoldDB" id="A0A0A8YMG3"/>